<feature type="region of interest" description="Disordered" evidence="1">
    <location>
        <begin position="1038"/>
        <end position="1068"/>
    </location>
</feature>
<feature type="region of interest" description="Disordered" evidence="1">
    <location>
        <begin position="612"/>
        <end position="633"/>
    </location>
</feature>
<feature type="region of interest" description="Disordered" evidence="1">
    <location>
        <begin position="489"/>
        <end position="514"/>
    </location>
</feature>
<feature type="compositionally biased region" description="Basic and acidic residues" evidence="1">
    <location>
        <begin position="661"/>
        <end position="675"/>
    </location>
</feature>
<feature type="compositionally biased region" description="Basic and acidic residues" evidence="1">
    <location>
        <begin position="754"/>
        <end position="770"/>
    </location>
</feature>
<feature type="region of interest" description="Disordered" evidence="1">
    <location>
        <begin position="201"/>
        <end position="256"/>
    </location>
</feature>
<feature type="compositionally biased region" description="Polar residues" evidence="1">
    <location>
        <begin position="164"/>
        <end position="176"/>
    </location>
</feature>
<protein>
    <submittedName>
        <fullName evidence="2">Uncharacterized protein</fullName>
    </submittedName>
</protein>
<dbReference type="EMBL" id="CABPRJ010000513">
    <property type="protein sequence ID" value="VVC30327.1"/>
    <property type="molecule type" value="Genomic_DNA"/>
</dbReference>
<reference evidence="2 3" key="1">
    <citation type="submission" date="2019-08" db="EMBL/GenBank/DDBJ databases">
        <authorList>
            <person name="Alioto T."/>
            <person name="Alioto T."/>
            <person name="Gomez Garrido J."/>
        </authorList>
    </citation>
    <scope>NUCLEOTIDE SEQUENCE [LARGE SCALE GENOMIC DNA]</scope>
</reference>
<feature type="region of interest" description="Disordered" evidence="1">
    <location>
        <begin position="160"/>
        <end position="188"/>
    </location>
</feature>
<feature type="region of interest" description="Disordered" evidence="1">
    <location>
        <begin position="288"/>
        <end position="312"/>
    </location>
</feature>
<feature type="compositionally biased region" description="Polar residues" evidence="1">
    <location>
        <begin position="1246"/>
        <end position="1264"/>
    </location>
</feature>
<feature type="region of interest" description="Disordered" evidence="1">
    <location>
        <begin position="660"/>
        <end position="683"/>
    </location>
</feature>
<name>A0A5E4MFU4_9HEMI</name>
<feature type="region of interest" description="Disordered" evidence="1">
    <location>
        <begin position="1097"/>
        <end position="1116"/>
    </location>
</feature>
<feature type="compositionally biased region" description="Basic and acidic residues" evidence="1">
    <location>
        <begin position="721"/>
        <end position="731"/>
    </location>
</feature>
<feature type="region of interest" description="Disordered" evidence="1">
    <location>
        <begin position="721"/>
        <end position="815"/>
    </location>
</feature>
<organism evidence="2 3">
    <name type="scientific">Cinara cedri</name>
    <dbReference type="NCBI Taxonomy" id="506608"/>
    <lineage>
        <taxon>Eukaryota</taxon>
        <taxon>Metazoa</taxon>
        <taxon>Ecdysozoa</taxon>
        <taxon>Arthropoda</taxon>
        <taxon>Hexapoda</taxon>
        <taxon>Insecta</taxon>
        <taxon>Pterygota</taxon>
        <taxon>Neoptera</taxon>
        <taxon>Paraneoptera</taxon>
        <taxon>Hemiptera</taxon>
        <taxon>Sternorrhyncha</taxon>
        <taxon>Aphidomorpha</taxon>
        <taxon>Aphidoidea</taxon>
        <taxon>Aphididae</taxon>
        <taxon>Lachninae</taxon>
        <taxon>Cinara</taxon>
    </lineage>
</organism>
<feature type="compositionally biased region" description="Basic and acidic residues" evidence="1">
    <location>
        <begin position="219"/>
        <end position="234"/>
    </location>
</feature>
<accession>A0A5E4MFU4</accession>
<feature type="region of interest" description="Disordered" evidence="1">
    <location>
        <begin position="1240"/>
        <end position="1274"/>
    </location>
</feature>
<feature type="compositionally biased region" description="Polar residues" evidence="1">
    <location>
        <begin position="245"/>
        <end position="256"/>
    </location>
</feature>
<evidence type="ECO:0000256" key="1">
    <source>
        <dbReference type="SAM" id="MobiDB-lite"/>
    </source>
</evidence>
<sequence>MDVFSKSGSLQFPKKHHRCISLESGETLSKKSYPKTTNLDMPRFFPRRYSTPELAMRKHALKHHDDGGVINVHPISNKSCQTDILGLDKYLQRPRPPGAAAASRQTSAAVALQQQRTAYKKSSSRKPKVRSVGVHCERRRLTFAAFKGCQKFKHVYKRKISLPQPRSRSPTTTASDDSGRRDSGVLPKLWPDRVAAEAEKPVAAAKAAGPTVKLPRIPMTKDAKLESDRTDDGARGGTRLARLTRPQSTGSGSSADTADRKLAYFRASSAPKIDSRYNTTLCFIASSAPAPAAQPTERELQSTTPGSSDTADTTLNMSYVVQHQPESAENDVVMDGETEAEVEATATVATTGAMGSCTTRTVSTSTCSTFAAEPIFPIVFSCESVLRHPLDAGGYVSHTESHRFSVHYVPVEEPQAATNDDDDDGSRSSSLVFASSGRPCQNNERRLTGDSISITPSTTPMSSNTVGERRLVIERMNTDVQFRNVVTSEVPNETPSVEDDSQQRSLTVEDPRSEEGYRFSAAVVDDNRADVKTPKNIAEQNIEDVIIVQNENSVPVRNNMSANKIIDHFGNGGEGDEATKLTAHAHCTDMPLQQSDNEQNYERLTQNHQNTFDSDRTVSNQSPKFDGTETQIERQSVLKPDTHAIAADELDVQLHSSLVPKTDEIDGHRRDDEPRQQQIDNNNHYSTEVLEVIGHHPDEKPAEEVDENTEVMASRRCRKQYDGETTARKPGVENSNHATTGENSYKPAIQYPANDRRSSEHNNDYGDKLHVPNRLYGNISNGKRTTDGGRDVNGDVARNSHHTRHSDNNNMMNHESMNRDGYVLDDITVDRHTPPNNMAGAAKNVPNNQYYGLFAGKRSNDLLSDDVGEQDDANNIAERRKYDTNWYGTMGAMEPRVDSHHVRVDKDVDTNACHRCTRKNNDADVSAESRNYGYRNLYGGSHGKHAQQYHPMSKHRLESVDETAESTKQSNYIGGFLFGDAFYNRKQPQKYETDDPHDRHGNNHVYHSNKYEYYDDSKKVNFSLRSNDRYDYYQDYVPNNRHSPRDEDCTVFADVKSPRKSKGRGGVELDPRCPLTAAAAAQTSSYYSQLQADQQASYGDDCSKNTDSDESLTDSLEDGSKFEGAAVSYFLALDGQKSAVTFTLKMPDTLESRLNRRHSLLKKHLHVTTTVRKVASTTRVRTRHKGCQTLWTEEKGVQVQRGSTATARKPAVDDHKVLETLLAGLERNRVSENQIRVVSGQKMVSEGNQTELQPPSDRQTQTTRDAAAGPETPEKNAITEAATGQGHHHKSHTVKKFSSDNALMVGVVRQNKYKGKEAVDGAKNDQLLTLSKGWINFYTLRADSADAAEAQELNDNDDEEIKTEDDGQQYTVHVQAIPEPVVLPVLHVPNRNVSQVPKTCSTTKHLPRLVQTETNNNNNTHQQHFSSHLATENGWCVSVDGPNNMHMKVSLLPDKSDVKSSEHFDLNEENKLEARRLALQRKNNYMRKPYRNIKRTQSTPRDMFSADVSRTESALSAESKYIETIDTQLLIHKARRRLSQEWDTRIQNRGVTESVQLVVTGDSVSSRTQHYATRGHQHCSFRRQSRRI</sequence>
<keyword evidence="3" id="KW-1185">Reference proteome</keyword>
<feature type="compositionally biased region" description="Polar residues" evidence="1">
    <location>
        <begin position="301"/>
        <end position="312"/>
    </location>
</feature>
<evidence type="ECO:0000313" key="3">
    <source>
        <dbReference type="Proteomes" id="UP000325440"/>
    </source>
</evidence>
<dbReference type="OrthoDB" id="7743577at2759"/>
<dbReference type="Proteomes" id="UP000325440">
    <property type="component" value="Unassembled WGS sequence"/>
</dbReference>
<proteinExistence type="predicted"/>
<feature type="compositionally biased region" description="Polar residues" evidence="1">
    <location>
        <begin position="733"/>
        <end position="743"/>
    </location>
</feature>
<feature type="compositionally biased region" description="Low complexity" evidence="1">
    <location>
        <begin position="449"/>
        <end position="464"/>
    </location>
</feature>
<evidence type="ECO:0000313" key="2">
    <source>
        <dbReference type="EMBL" id="VVC30327.1"/>
    </source>
</evidence>
<gene>
    <name evidence="2" type="ORF">CINCED_3A024987</name>
</gene>
<feature type="region of interest" description="Disordered" evidence="1">
    <location>
        <begin position="415"/>
        <end position="464"/>
    </location>
</feature>
<feature type="compositionally biased region" description="Basic and acidic residues" evidence="1">
    <location>
        <begin position="784"/>
        <end position="793"/>
    </location>
</feature>